<evidence type="ECO:0000256" key="3">
    <source>
        <dbReference type="SAM" id="MobiDB-lite"/>
    </source>
</evidence>
<protein>
    <submittedName>
        <fullName evidence="4">Uncharacterized protein</fullName>
    </submittedName>
</protein>
<dbReference type="InterPro" id="IPR016191">
    <property type="entry name" value="Ribonuclease/ribotoxin"/>
</dbReference>
<keyword evidence="1" id="KW-0540">Nuclease</keyword>
<organism evidence="4 5">
    <name type="scientific">Clonostachys byssicola</name>
    <dbReference type="NCBI Taxonomy" id="160290"/>
    <lineage>
        <taxon>Eukaryota</taxon>
        <taxon>Fungi</taxon>
        <taxon>Dikarya</taxon>
        <taxon>Ascomycota</taxon>
        <taxon>Pezizomycotina</taxon>
        <taxon>Sordariomycetes</taxon>
        <taxon>Hypocreomycetidae</taxon>
        <taxon>Hypocreales</taxon>
        <taxon>Bionectriaceae</taxon>
        <taxon>Clonostachys</taxon>
    </lineage>
</organism>
<feature type="compositionally biased region" description="Low complexity" evidence="3">
    <location>
        <begin position="1"/>
        <end position="30"/>
    </location>
</feature>
<dbReference type="EMBL" id="CABFNO020001467">
    <property type="protein sequence ID" value="CAG9989567.1"/>
    <property type="molecule type" value="Genomic_DNA"/>
</dbReference>
<evidence type="ECO:0000256" key="1">
    <source>
        <dbReference type="ARBA" id="ARBA00022722"/>
    </source>
</evidence>
<gene>
    <name evidence="4" type="ORF">CBYS24578_00005261</name>
</gene>
<dbReference type="GO" id="GO:0016787">
    <property type="term" value="F:hydrolase activity"/>
    <property type="evidence" value="ECO:0007669"/>
    <property type="project" value="UniProtKB-KW"/>
</dbReference>
<dbReference type="OrthoDB" id="4499833at2759"/>
<accession>A0A9N9UIR8</accession>
<evidence type="ECO:0000313" key="4">
    <source>
        <dbReference type="EMBL" id="CAG9989567.1"/>
    </source>
</evidence>
<dbReference type="SUPFAM" id="SSF53933">
    <property type="entry name" value="Microbial ribonucleases"/>
    <property type="match status" value="1"/>
</dbReference>
<dbReference type="GO" id="GO:0003723">
    <property type="term" value="F:RNA binding"/>
    <property type="evidence" value="ECO:0007669"/>
    <property type="project" value="InterPro"/>
</dbReference>
<dbReference type="GO" id="GO:0004540">
    <property type="term" value="F:RNA nuclease activity"/>
    <property type="evidence" value="ECO:0007669"/>
    <property type="project" value="InterPro"/>
</dbReference>
<reference evidence="5" key="1">
    <citation type="submission" date="2019-06" db="EMBL/GenBank/DDBJ databases">
        <authorList>
            <person name="Broberg M."/>
        </authorList>
    </citation>
    <scope>NUCLEOTIDE SEQUENCE [LARGE SCALE GENOMIC DNA]</scope>
</reference>
<feature type="region of interest" description="Disordered" evidence="3">
    <location>
        <begin position="98"/>
        <end position="124"/>
    </location>
</feature>
<name>A0A9N9UIR8_9HYPO</name>
<feature type="region of interest" description="Disordered" evidence="3">
    <location>
        <begin position="1"/>
        <end position="60"/>
    </location>
</feature>
<evidence type="ECO:0000313" key="5">
    <source>
        <dbReference type="Proteomes" id="UP000754883"/>
    </source>
</evidence>
<comment type="caution">
    <text evidence="4">The sequence shown here is derived from an EMBL/GenBank/DDBJ whole genome shotgun (WGS) entry which is preliminary data.</text>
</comment>
<dbReference type="Proteomes" id="UP000754883">
    <property type="component" value="Unassembled WGS sequence"/>
</dbReference>
<proteinExistence type="predicted"/>
<evidence type="ECO:0000256" key="2">
    <source>
        <dbReference type="ARBA" id="ARBA00022801"/>
    </source>
</evidence>
<dbReference type="AlphaFoldDB" id="A0A9N9UIR8"/>
<keyword evidence="5" id="KW-1185">Reference proteome</keyword>
<sequence>MSSGSRYSGSAASRSGNPTGSTSGSSTNTGYAPPRRSPTDSSYYDFHGHSANSGRDPGTTWMYAADARAQQANAPTQQVLGVRYAGYYGNKDSNGNPCFPLSMPPESMPNPRRPGHSSTGWLHHPLIPGEQTTYVSGTARPGAVRSVYAPSDRTNFDVMYHDSGRGGDFSQATYVPRR</sequence>
<feature type="compositionally biased region" description="Pro residues" evidence="3">
    <location>
        <begin position="102"/>
        <end position="112"/>
    </location>
</feature>
<keyword evidence="2" id="KW-0378">Hydrolase</keyword>
<reference evidence="4 5" key="2">
    <citation type="submission" date="2021-10" db="EMBL/GenBank/DDBJ databases">
        <authorList>
            <person name="Piombo E."/>
        </authorList>
    </citation>
    <scope>NUCLEOTIDE SEQUENCE [LARGE SCALE GENOMIC DNA]</scope>
</reference>